<dbReference type="eggNOG" id="ENOG5032EKR">
    <property type="taxonomic scope" value="Bacteria"/>
</dbReference>
<dbReference type="AlphaFoldDB" id="R2Y7N2"/>
<dbReference type="Proteomes" id="UP000013750">
    <property type="component" value="Unassembled WGS sequence"/>
</dbReference>
<dbReference type="EMBL" id="AJDQ01000003">
    <property type="protein sequence ID" value="EOI58377.1"/>
    <property type="molecule type" value="Genomic_DNA"/>
</dbReference>
<gene>
    <name evidence="2" type="ORF">I592_03911</name>
    <name evidence="1" type="ORF">UKC_00450</name>
</gene>
<dbReference type="EMBL" id="ASWH01000002">
    <property type="protein sequence ID" value="EOW79771.1"/>
    <property type="molecule type" value="Genomic_DNA"/>
</dbReference>
<evidence type="ECO:0000313" key="2">
    <source>
        <dbReference type="EMBL" id="EOW79771.1"/>
    </source>
</evidence>
<dbReference type="PATRIC" id="fig|1158614.3.peg.459"/>
<name>R2Y7N2_9ENTE</name>
<proteinExistence type="predicted"/>
<accession>R2Y7N2</accession>
<evidence type="ECO:0000313" key="3">
    <source>
        <dbReference type="Proteomes" id="UP000013750"/>
    </source>
</evidence>
<keyword evidence="4" id="KW-1185">Reference proteome</keyword>
<sequence length="111" mass="13005">MRSFIKKALFFLYLSNKCSYTMYEVMTMSMISPDSVELFYRTYDSLVKDSLPLALCLNQITAKMDAEDRDYFVIPAVKTGRKKDIYFQFERKNNELVFKGIHTRRTADGIA</sequence>
<reference evidence="1 3" key="1">
    <citation type="submission" date="2013-02" db="EMBL/GenBank/DDBJ databases">
        <title>The Genome Sequence of Enterococcus gilvus ATCC BAA-350.</title>
        <authorList>
            <consortium name="The Broad Institute Genome Sequencing Platform"/>
            <consortium name="The Broad Institute Genome Sequencing Center for Infectious Disease"/>
            <person name="Earl A.M."/>
            <person name="Gilmore M.S."/>
            <person name="Lebreton F."/>
            <person name="Walker B."/>
            <person name="Young S.K."/>
            <person name="Zeng Q."/>
            <person name="Gargeya S."/>
            <person name="Fitzgerald M."/>
            <person name="Haas B."/>
            <person name="Abouelleil A."/>
            <person name="Alvarado L."/>
            <person name="Arachchi H.M."/>
            <person name="Berlin A.M."/>
            <person name="Chapman S.B."/>
            <person name="Dewar J."/>
            <person name="Goldberg J."/>
            <person name="Griggs A."/>
            <person name="Gujja S."/>
            <person name="Hansen M."/>
            <person name="Howarth C."/>
            <person name="Imamovic A."/>
            <person name="Larimer J."/>
            <person name="McCowan C."/>
            <person name="Murphy C."/>
            <person name="Neiman D."/>
            <person name="Pearson M."/>
            <person name="Priest M."/>
            <person name="Roberts A."/>
            <person name="Saif S."/>
            <person name="Shea T."/>
            <person name="Sisk P."/>
            <person name="Sykes S."/>
            <person name="Wortman J."/>
            <person name="Nusbaum C."/>
            <person name="Birren B."/>
        </authorList>
    </citation>
    <scope>NUCLEOTIDE SEQUENCE [LARGE SCALE GENOMIC DNA]</scope>
    <source>
        <strain evidence="1 3">ATCC BAA-350</strain>
    </source>
</reference>
<organism evidence="1 3">
    <name type="scientific">Enterococcus gilvus ATCC BAA-350</name>
    <dbReference type="NCBI Taxonomy" id="1158614"/>
    <lineage>
        <taxon>Bacteria</taxon>
        <taxon>Bacillati</taxon>
        <taxon>Bacillota</taxon>
        <taxon>Bacilli</taxon>
        <taxon>Lactobacillales</taxon>
        <taxon>Enterococcaceae</taxon>
        <taxon>Enterococcus</taxon>
    </lineage>
</organism>
<comment type="caution">
    <text evidence="1">The sequence shown here is derived from an EMBL/GenBank/DDBJ whole genome shotgun (WGS) entry which is preliminary data.</text>
</comment>
<dbReference type="Pfam" id="PF19385">
    <property type="entry name" value="DUF5960"/>
    <property type="match status" value="1"/>
</dbReference>
<dbReference type="Proteomes" id="UP000014160">
    <property type="component" value="Unassembled WGS sequence"/>
</dbReference>
<evidence type="ECO:0000313" key="1">
    <source>
        <dbReference type="EMBL" id="EOI58377.1"/>
    </source>
</evidence>
<evidence type="ECO:0000313" key="4">
    <source>
        <dbReference type="Proteomes" id="UP000014160"/>
    </source>
</evidence>
<reference evidence="2 4" key="2">
    <citation type="submission" date="2013-03" db="EMBL/GenBank/DDBJ databases">
        <title>The Genome Sequence of Enterococcus gilvus ATCC BAA-350 (PacBio/Illumina hybrid assembly).</title>
        <authorList>
            <consortium name="The Broad Institute Genomics Platform"/>
            <consortium name="The Broad Institute Genome Sequencing Center for Infectious Disease"/>
            <person name="Earl A."/>
            <person name="Russ C."/>
            <person name="Gilmore M."/>
            <person name="Surin D."/>
            <person name="Walker B."/>
            <person name="Young S."/>
            <person name="Zeng Q."/>
            <person name="Gargeya S."/>
            <person name="Fitzgerald M."/>
            <person name="Haas B."/>
            <person name="Abouelleil A."/>
            <person name="Allen A.W."/>
            <person name="Alvarado L."/>
            <person name="Arachchi H.M."/>
            <person name="Berlin A.M."/>
            <person name="Chapman S.B."/>
            <person name="Gainer-Dewar J."/>
            <person name="Goldberg J."/>
            <person name="Griggs A."/>
            <person name="Gujja S."/>
            <person name="Hansen M."/>
            <person name="Howarth C."/>
            <person name="Imamovic A."/>
            <person name="Ireland A."/>
            <person name="Larimer J."/>
            <person name="McCowan C."/>
            <person name="Murphy C."/>
            <person name="Pearson M."/>
            <person name="Poon T.W."/>
            <person name="Priest M."/>
            <person name="Roberts A."/>
            <person name="Saif S."/>
            <person name="Shea T."/>
            <person name="Sisk P."/>
            <person name="Sykes S."/>
            <person name="Wortman J."/>
            <person name="Nusbaum C."/>
            <person name="Birren B."/>
        </authorList>
    </citation>
    <scope>NUCLEOTIDE SEQUENCE [LARGE SCALE GENOMIC DNA]</scope>
    <source>
        <strain evidence="2 4">ATCC BAA-350</strain>
    </source>
</reference>
<protein>
    <submittedName>
        <fullName evidence="1">Uncharacterized protein</fullName>
    </submittedName>
</protein>
<dbReference type="HOGENOM" id="CLU_172432_0_0_9"/>
<dbReference type="InterPro" id="IPR046004">
    <property type="entry name" value="DUF5960"/>
</dbReference>